<accession>E0Y217</accession>
<organism evidence="1">
    <name type="scientific">uncultured alpha proteobacterium EF100_94H03</name>
    <dbReference type="NCBI Taxonomy" id="710800"/>
    <lineage>
        <taxon>Bacteria</taxon>
        <taxon>Pseudomonadati</taxon>
        <taxon>Pseudomonadota</taxon>
        <taxon>Alphaproteobacteria</taxon>
        <taxon>environmental samples</taxon>
    </lineage>
</organism>
<protein>
    <submittedName>
        <fullName evidence="1">Uncharacterized protein</fullName>
    </submittedName>
</protein>
<dbReference type="Gene3D" id="2.60.120.620">
    <property type="entry name" value="q2cbj1_9rhob like domain"/>
    <property type="match status" value="1"/>
</dbReference>
<dbReference type="EMBL" id="GU474946">
    <property type="protein sequence ID" value="ADI20708.1"/>
    <property type="molecule type" value="Genomic_DNA"/>
</dbReference>
<dbReference type="AlphaFoldDB" id="E0Y217"/>
<sequence>MTQTYLDRTAQAENVANVLHREGAVVMKDLIEPEQVDTIAAELSPQLDANGLKSRSIFNGTLLTATAT</sequence>
<name>E0Y217_9PROT</name>
<evidence type="ECO:0000313" key="1">
    <source>
        <dbReference type="EMBL" id="ADI20708.1"/>
    </source>
</evidence>
<proteinExistence type="predicted"/>
<reference evidence="1" key="1">
    <citation type="journal article" date="2011" name="Environ. Microbiol.">
        <title>Time-series analyses of Monterey Bay coastal microbial picoplankton using a 'genome proxy' microarray.</title>
        <authorList>
            <person name="Rich V.I."/>
            <person name="Pham V.D."/>
            <person name="Eppley J."/>
            <person name="Shi Y."/>
            <person name="DeLong E.F."/>
        </authorList>
    </citation>
    <scope>NUCLEOTIDE SEQUENCE</scope>
</reference>